<gene>
    <name evidence="9" type="primary">thiE</name>
    <name evidence="13" type="ORF">B6A10_04070</name>
</gene>
<feature type="binding site" evidence="9">
    <location>
        <position position="133"/>
    </location>
    <ligand>
        <name>4-amino-2-methyl-5-(diphosphooxymethyl)pyrimidine</name>
        <dbReference type="ChEBI" id="CHEBI:57841"/>
    </ligand>
</feature>
<evidence type="ECO:0000256" key="5">
    <source>
        <dbReference type="ARBA" id="ARBA00022977"/>
    </source>
</evidence>
<keyword evidence="2 9" id="KW-0808">Transferase</keyword>
<dbReference type="RefSeq" id="WP_188219805.1">
    <property type="nucleotide sequence ID" value="NZ_NASZ01000003.1"/>
</dbReference>
<dbReference type="Gene3D" id="3.20.20.70">
    <property type="entry name" value="Aldolase class I"/>
    <property type="match status" value="1"/>
</dbReference>
<dbReference type="EC" id="2.5.1.3" evidence="9"/>
<dbReference type="PANTHER" id="PTHR20857:SF15">
    <property type="entry name" value="THIAMINE-PHOSPHATE SYNTHASE"/>
    <property type="match status" value="1"/>
</dbReference>
<feature type="binding site" evidence="9">
    <location>
        <begin position="33"/>
        <end position="37"/>
    </location>
    <ligand>
        <name>4-amino-2-methyl-5-(diphosphooxymethyl)pyrimidine</name>
        <dbReference type="ChEBI" id="CHEBI:57841"/>
    </ligand>
</feature>
<keyword evidence="4 9" id="KW-0460">Magnesium</keyword>
<dbReference type="CDD" id="cd00564">
    <property type="entry name" value="TMP_TenI"/>
    <property type="match status" value="1"/>
</dbReference>
<evidence type="ECO:0000313" key="14">
    <source>
        <dbReference type="Proteomes" id="UP000661715"/>
    </source>
</evidence>
<keyword evidence="14" id="KW-1185">Reference proteome</keyword>
<dbReference type="InterPro" id="IPR034291">
    <property type="entry name" value="TMP_synthase"/>
</dbReference>
<organism evidence="13 14">
    <name type="scientific">Flavobacterium pokkalii</name>
    <dbReference type="NCBI Taxonomy" id="1940408"/>
    <lineage>
        <taxon>Bacteria</taxon>
        <taxon>Pseudomonadati</taxon>
        <taxon>Bacteroidota</taxon>
        <taxon>Flavobacteriia</taxon>
        <taxon>Flavobacteriales</taxon>
        <taxon>Flavobacteriaceae</taxon>
        <taxon>Flavobacterium</taxon>
    </lineage>
</organism>
<sequence length="212" mass="23585">MYKRLQYISQGNSIDEQLHNIREVLEQGCQWIQLRFKNATSEDIFTLAEAVKILCQEHQATFIINDNVPLAQKIDADGVHLGLKDMKIANAREILGKDKIIGGTANTLEDIKKQINQGADYIGLGPFRFTKTKENLSPILGLEGYQNILDQLKLQGIETPVYAIGGIQFEDVSAIIQTGVYGIAVSGLITQSDHKNELITALNEKLYESVII</sequence>
<feature type="binding site" evidence="9">
    <location>
        <position position="66"/>
    </location>
    <ligand>
        <name>Mg(2+)</name>
        <dbReference type="ChEBI" id="CHEBI:18420"/>
    </ligand>
</feature>
<evidence type="ECO:0000256" key="2">
    <source>
        <dbReference type="ARBA" id="ARBA00022679"/>
    </source>
</evidence>
<dbReference type="HAMAP" id="MF_00097">
    <property type="entry name" value="TMP_synthase"/>
    <property type="match status" value="1"/>
</dbReference>
<comment type="catalytic activity">
    <reaction evidence="6 9 10">
        <text>4-methyl-5-(2-phosphooxyethyl)-thiazole + 4-amino-2-methyl-5-(diphosphooxymethyl)pyrimidine + H(+) = thiamine phosphate + diphosphate</text>
        <dbReference type="Rhea" id="RHEA:22328"/>
        <dbReference type="ChEBI" id="CHEBI:15378"/>
        <dbReference type="ChEBI" id="CHEBI:33019"/>
        <dbReference type="ChEBI" id="CHEBI:37575"/>
        <dbReference type="ChEBI" id="CHEBI:57841"/>
        <dbReference type="ChEBI" id="CHEBI:58296"/>
        <dbReference type="EC" id="2.5.1.3"/>
    </reaction>
</comment>
<evidence type="ECO:0000256" key="6">
    <source>
        <dbReference type="ARBA" id="ARBA00047334"/>
    </source>
</evidence>
<feature type="binding site" evidence="9">
    <location>
        <begin position="130"/>
        <end position="132"/>
    </location>
    <ligand>
        <name>2-[(2R,5Z)-2-carboxy-4-methylthiazol-5(2H)-ylidene]ethyl phosphate</name>
        <dbReference type="ChEBI" id="CHEBI:62899"/>
    </ligand>
</feature>
<dbReference type="NCBIfam" id="TIGR00693">
    <property type="entry name" value="thiE"/>
    <property type="match status" value="1"/>
</dbReference>
<evidence type="ECO:0000313" key="13">
    <source>
        <dbReference type="EMBL" id="MBD0724349.1"/>
    </source>
</evidence>
<dbReference type="InterPro" id="IPR036206">
    <property type="entry name" value="ThiamineP_synth_sf"/>
</dbReference>
<feature type="binding site" evidence="9">
    <location>
        <position position="104"/>
    </location>
    <ligand>
        <name>4-amino-2-methyl-5-(diphosphooxymethyl)pyrimidine</name>
        <dbReference type="ChEBI" id="CHEBI:57841"/>
    </ligand>
</feature>
<protein>
    <recommendedName>
        <fullName evidence="9">Thiamine-phosphate synthase</fullName>
        <shortName evidence="9">TP synthase</shortName>
        <shortName evidence="9">TPS</shortName>
        <ecNumber evidence="9">2.5.1.3</ecNumber>
    </recommendedName>
    <alternativeName>
        <fullName evidence="9">Thiamine-phosphate pyrophosphorylase</fullName>
        <shortName evidence="9">TMP pyrophosphorylase</shortName>
        <shortName evidence="9">TMP-PPase</shortName>
    </alternativeName>
</protein>
<comment type="similarity">
    <text evidence="9 10">Belongs to the thiamine-phosphate synthase family.</text>
</comment>
<dbReference type="InterPro" id="IPR013785">
    <property type="entry name" value="Aldolase_TIM"/>
</dbReference>
<feature type="binding site" evidence="9">
    <location>
        <position position="65"/>
    </location>
    <ligand>
        <name>4-amino-2-methyl-5-(diphosphooxymethyl)pyrimidine</name>
        <dbReference type="ChEBI" id="CHEBI:57841"/>
    </ligand>
</feature>
<evidence type="ECO:0000256" key="4">
    <source>
        <dbReference type="ARBA" id="ARBA00022842"/>
    </source>
</evidence>
<evidence type="ECO:0000256" key="1">
    <source>
        <dbReference type="ARBA" id="ARBA00005165"/>
    </source>
</evidence>
<evidence type="ECO:0000259" key="12">
    <source>
        <dbReference type="Pfam" id="PF02581"/>
    </source>
</evidence>
<comment type="cofactor">
    <cofactor evidence="9">
        <name>Mg(2+)</name>
        <dbReference type="ChEBI" id="CHEBI:18420"/>
    </cofactor>
    <text evidence="9">Binds 1 Mg(2+) ion per subunit.</text>
</comment>
<name>A0ABR7UN86_9FLAO</name>
<dbReference type="NCBIfam" id="NF000736">
    <property type="entry name" value="PRK00043.2-3"/>
    <property type="match status" value="1"/>
</dbReference>
<dbReference type="SUPFAM" id="SSF51391">
    <property type="entry name" value="Thiamin phosphate synthase"/>
    <property type="match status" value="1"/>
</dbReference>
<reference evidence="13 14" key="1">
    <citation type="journal article" date="2020" name="Microbiol. Res.">
        <title>Flavobacterium pokkalii sp. nov., a novel plant growth promoting native rhizobacteria isolated from pokkali rice grown in coastal saline affected agricultural regions of southern India, Kerala.</title>
        <authorList>
            <person name="Menon R.R."/>
            <person name="Kumari S."/>
            <person name="Viver T."/>
            <person name="Rameshkumar N."/>
        </authorList>
    </citation>
    <scope>NUCLEOTIDE SEQUENCE [LARGE SCALE GENOMIC DNA]</scope>
    <source>
        <strain evidence="13 14">L1I52</strain>
    </source>
</reference>
<evidence type="ECO:0000256" key="8">
    <source>
        <dbReference type="ARBA" id="ARBA00047883"/>
    </source>
</evidence>
<proteinExistence type="inferred from homology"/>
<comment type="catalytic activity">
    <reaction evidence="8 9 10">
        <text>2-[(2R,5Z)-2-carboxy-4-methylthiazol-5(2H)-ylidene]ethyl phosphate + 4-amino-2-methyl-5-(diphosphooxymethyl)pyrimidine + 2 H(+) = thiamine phosphate + CO2 + diphosphate</text>
        <dbReference type="Rhea" id="RHEA:47844"/>
        <dbReference type="ChEBI" id="CHEBI:15378"/>
        <dbReference type="ChEBI" id="CHEBI:16526"/>
        <dbReference type="ChEBI" id="CHEBI:33019"/>
        <dbReference type="ChEBI" id="CHEBI:37575"/>
        <dbReference type="ChEBI" id="CHEBI:57841"/>
        <dbReference type="ChEBI" id="CHEBI:62899"/>
        <dbReference type="EC" id="2.5.1.3"/>
    </reaction>
</comment>
<evidence type="ECO:0000256" key="11">
    <source>
        <dbReference type="RuleBase" id="RU004253"/>
    </source>
</evidence>
<evidence type="ECO:0000256" key="3">
    <source>
        <dbReference type="ARBA" id="ARBA00022723"/>
    </source>
</evidence>
<evidence type="ECO:0000256" key="9">
    <source>
        <dbReference type="HAMAP-Rule" id="MF_00097"/>
    </source>
</evidence>
<dbReference type="InterPro" id="IPR022998">
    <property type="entry name" value="ThiamineP_synth_TenI"/>
</dbReference>
<comment type="pathway">
    <text evidence="1 9 11">Cofactor biosynthesis; thiamine diphosphate biosynthesis; thiamine phosphate from 4-amino-2-methyl-5-diphosphomethylpyrimidine and 4-methyl-5-(2-phosphoethyl)-thiazole: step 1/1.</text>
</comment>
<dbReference type="PANTHER" id="PTHR20857">
    <property type="entry name" value="THIAMINE-PHOSPHATE PYROPHOSPHORYLASE"/>
    <property type="match status" value="1"/>
</dbReference>
<keyword evidence="3 9" id="KW-0479">Metal-binding</keyword>
<feature type="binding site" evidence="9">
    <location>
        <position position="85"/>
    </location>
    <ligand>
        <name>Mg(2+)</name>
        <dbReference type="ChEBI" id="CHEBI:18420"/>
    </ligand>
</feature>
<comment type="caution">
    <text evidence="13">The sequence shown here is derived from an EMBL/GenBank/DDBJ whole genome shotgun (WGS) entry which is preliminary data.</text>
</comment>
<evidence type="ECO:0000256" key="7">
    <source>
        <dbReference type="ARBA" id="ARBA00047851"/>
    </source>
</evidence>
<comment type="caution">
    <text evidence="9">Lacks conserved residue(s) required for the propagation of feature annotation.</text>
</comment>
<feature type="binding site" evidence="9">
    <location>
        <position position="166"/>
    </location>
    <ligand>
        <name>2-[(2R,5Z)-2-carboxy-4-methylthiazol-5(2H)-ylidene]ethyl phosphate</name>
        <dbReference type="ChEBI" id="CHEBI:62899"/>
    </ligand>
</feature>
<dbReference type="EMBL" id="NASZ01000003">
    <property type="protein sequence ID" value="MBD0724349.1"/>
    <property type="molecule type" value="Genomic_DNA"/>
</dbReference>
<dbReference type="Proteomes" id="UP000661715">
    <property type="component" value="Unassembled WGS sequence"/>
</dbReference>
<feature type="domain" description="Thiamine phosphate synthase/TenI" evidence="12">
    <location>
        <begin position="13"/>
        <end position="186"/>
    </location>
</feature>
<comment type="function">
    <text evidence="9">Condenses 4-methyl-5-(beta-hydroxyethyl)thiazole monophosphate (THZ-P) and 2-methyl-4-amino-5-hydroxymethyl pyrimidine pyrophosphate (HMP-PP) to form thiamine monophosphate (TMP).</text>
</comment>
<comment type="catalytic activity">
    <reaction evidence="7 9 10">
        <text>2-(2-carboxy-4-methylthiazol-5-yl)ethyl phosphate + 4-amino-2-methyl-5-(diphosphooxymethyl)pyrimidine + 2 H(+) = thiamine phosphate + CO2 + diphosphate</text>
        <dbReference type="Rhea" id="RHEA:47848"/>
        <dbReference type="ChEBI" id="CHEBI:15378"/>
        <dbReference type="ChEBI" id="CHEBI:16526"/>
        <dbReference type="ChEBI" id="CHEBI:33019"/>
        <dbReference type="ChEBI" id="CHEBI:37575"/>
        <dbReference type="ChEBI" id="CHEBI:57841"/>
        <dbReference type="ChEBI" id="CHEBI:62890"/>
        <dbReference type="EC" id="2.5.1.3"/>
    </reaction>
</comment>
<dbReference type="Pfam" id="PF02581">
    <property type="entry name" value="TMP-TENI"/>
    <property type="match status" value="1"/>
</dbReference>
<evidence type="ECO:0000256" key="10">
    <source>
        <dbReference type="RuleBase" id="RU003826"/>
    </source>
</evidence>
<keyword evidence="5 9" id="KW-0784">Thiamine biosynthesis</keyword>
<accession>A0ABR7UN86</accession>